<evidence type="ECO:0000313" key="1">
    <source>
        <dbReference type="EMBL" id="JAH92272.1"/>
    </source>
</evidence>
<proteinExistence type="predicted"/>
<name>A0A0E9WPK2_ANGAN</name>
<organism evidence="1">
    <name type="scientific">Anguilla anguilla</name>
    <name type="common">European freshwater eel</name>
    <name type="synonym">Muraena anguilla</name>
    <dbReference type="NCBI Taxonomy" id="7936"/>
    <lineage>
        <taxon>Eukaryota</taxon>
        <taxon>Metazoa</taxon>
        <taxon>Chordata</taxon>
        <taxon>Craniata</taxon>
        <taxon>Vertebrata</taxon>
        <taxon>Euteleostomi</taxon>
        <taxon>Actinopterygii</taxon>
        <taxon>Neopterygii</taxon>
        <taxon>Teleostei</taxon>
        <taxon>Anguilliformes</taxon>
        <taxon>Anguillidae</taxon>
        <taxon>Anguilla</taxon>
    </lineage>
</organism>
<reference evidence="1" key="1">
    <citation type="submission" date="2014-11" db="EMBL/GenBank/DDBJ databases">
        <authorList>
            <person name="Amaro Gonzalez C."/>
        </authorList>
    </citation>
    <scope>NUCLEOTIDE SEQUENCE</scope>
</reference>
<protein>
    <submittedName>
        <fullName evidence="1">Uncharacterized protein</fullName>
    </submittedName>
</protein>
<sequence>MKDNSYKKHFLMNLSRTLSCSLLAGGDVCSLISVKISLGKITSSLLRYSHQIHNLPKKHT</sequence>
<dbReference type="AlphaFoldDB" id="A0A0E9WPK2"/>
<reference evidence="1" key="2">
    <citation type="journal article" date="2015" name="Fish Shellfish Immunol.">
        <title>Early steps in the European eel (Anguilla anguilla)-Vibrio vulnificus interaction in the gills: Role of the RtxA13 toxin.</title>
        <authorList>
            <person name="Callol A."/>
            <person name="Pajuelo D."/>
            <person name="Ebbesson L."/>
            <person name="Teles M."/>
            <person name="MacKenzie S."/>
            <person name="Amaro C."/>
        </authorList>
    </citation>
    <scope>NUCLEOTIDE SEQUENCE</scope>
</reference>
<accession>A0A0E9WPK2</accession>
<dbReference type="EMBL" id="GBXM01016305">
    <property type="protein sequence ID" value="JAH92272.1"/>
    <property type="molecule type" value="Transcribed_RNA"/>
</dbReference>